<organism evidence="2 3">
    <name type="scientific">Hibiscus sabdariffa</name>
    <name type="common">roselle</name>
    <dbReference type="NCBI Taxonomy" id="183260"/>
    <lineage>
        <taxon>Eukaryota</taxon>
        <taxon>Viridiplantae</taxon>
        <taxon>Streptophyta</taxon>
        <taxon>Embryophyta</taxon>
        <taxon>Tracheophyta</taxon>
        <taxon>Spermatophyta</taxon>
        <taxon>Magnoliopsida</taxon>
        <taxon>eudicotyledons</taxon>
        <taxon>Gunneridae</taxon>
        <taxon>Pentapetalae</taxon>
        <taxon>rosids</taxon>
        <taxon>malvids</taxon>
        <taxon>Malvales</taxon>
        <taxon>Malvaceae</taxon>
        <taxon>Malvoideae</taxon>
        <taxon>Hibiscus</taxon>
    </lineage>
</organism>
<feature type="domain" description="Retrovirus-related Pol polyprotein from transposon TNT 1-94-like beta-barrel" evidence="1">
    <location>
        <begin position="242"/>
        <end position="296"/>
    </location>
</feature>
<keyword evidence="3" id="KW-1185">Reference proteome</keyword>
<dbReference type="InterPro" id="IPR054722">
    <property type="entry name" value="PolX-like_BBD"/>
</dbReference>
<evidence type="ECO:0000313" key="3">
    <source>
        <dbReference type="Proteomes" id="UP001472677"/>
    </source>
</evidence>
<comment type="caution">
    <text evidence="2">The sequence shown here is derived from an EMBL/GenBank/DDBJ whole genome shotgun (WGS) entry which is preliminary data.</text>
</comment>
<dbReference type="EMBL" id="JBBPBM010000012">
    <property type="protein sequence ID" value="KAK8563147.1"/>
    <property type="molecule type" value="Genomic_DNA"/>
</dbReference>
<evidence type="ECO:0000313" key="2">
    <source>
        <dbReference type="EMBL" id="KAK8563147.1"/>
    </source>
</evidence>
<protein>
    <recommendedName>
        <fullName evidence="1">Retrovirus-related Pol polyprotein from transposon TNT 1-94-like beta-barrel domain-containing protein</fullName>
    </recommendedName>
</protein>
<reference evidence="2 3" key="1">
    <citation type="journal article" date="2024" name="G3 (Bethesda)">
        <title>Genome assembly of Hibiscus sabdariffa L. provides insights into metabolisms of medicinal natural products.</title>
        <authorList>
            <person name="Kim T."/>
        </authorList>
    </citation>
    <scope>NUCLEOTIDE SEQUENCE [LARGE SCALE GENOMIC DNA]</scope>
    <source>
        <strain evidence="2">TK-2024</strain>
        <tissue evidence="2">Old leaves</tissue>
    </source>
</reference>
<name>A0ABR2EPS2_9ROSI</name>
<evidence type="ECO:0000259" key="1">
    <source>
        <dbReference type="Pfam" id="PF22936"/>
    </source>
</evidence>
<sequence>MKDLLFVKALHLSVFATQKSDSKSDDEWEFEHQQVCGFIQKFVEENVYNHIDQETHARTLWEKLESLYASKSGNNKLFLLKKMMSLKYKEGTSTADHVSEFQSVMNQLLGMGVKFDDEILGLWLLATLADSWETFRVSLINSAPQGIITLDLAKSGVLNEEVRRRSQGSTSQSEVLVTENRGETKKEMARVEIKGEASLDQDIRILSVIIVNDEEKSERAAVTREDLLVICDENLVNLACDETSWMVNDRLVSVTGIGDVSLVSNNGTKLILKDVRHAPDIRLNLISVGRLDDDGFCNTFSDRQWKLTKASLVLARGKKSSNLYLL</sequence>
<accession>A0ABR2EPS2</accession>
<dbReference type="PANTHER" id="PTHR47592">
    <property type="entry name" value="PBF68 PROTEIN"/>
    <property type="match status" value="1"/>
</dbReference>
<dbReference type="Pfam" id="PF22936">
    <property type="entry name" value="Pol_BBD"/>
    <property type="match status" value="1"/>
</dbReference>
<proteinExistence type="predicted"/>
<gene>
    <name evidence="2" type="ORF">V6N12_011203</name>
</gene>
<dbReference type="PANTHER" id="PTHR47592:SF31">
    <property type="entry name" value="ZINC FINGER, CCHC-TYPE-RELATED"/>
    <property type="match status" value="1"/>
</dbReference>
<dbReference type="Pfam" id="PF14223">
    <property type="entry name" value="Retrotran_gag_2"/>
    <property type="match status" value="1"/>
</dbReference>
<dbReference type="Proteomes" id="UP001472677">
    <property type="component" value="Unassembled WGS sequence"/>
</dbReference>